<dbReference type="PANTHER" id="PTHR34501">
    <property type="entry name" value="PROTEIN YDDL-RELATED"/>
    <property type="match status" value="1"/>
</dbReference>
<dbReference type="GO" id="GO:0046930">
    <property type="term" value="C:pore complex"/>
    <property type="evidence" value="ECO:0007669"/>
    <property type="project" value="UniProtKB-KW"/>
</dbReference>
<evidence type="ECO:0000256" key="2">
    <source>
        <dbReference type="ARBA" id="ARBA00011233"/>
    </source>
</evidence>
<evidence type="ECO:0000256" key="10">
    <source>
        <dbReference type="ARBA" id="ARBA00023237"/>
    </source>
</evidence>
<evidence type="ECO:0000256" key="3">
    <source>
        <dbReference type="ARBA" id="ARBA00022448"/>
    </source>
</evidence>
<dbReference type="PANTHER" id="PTHR34501:SF9">
    <property type="entry name" value="MAJOR OUTER MEMBRANE PROTEIN P.IA"/>
    <property type="match status" value="1"/>
</dbReference>
<feature type="domain" description="Porin" evidence="12">
    <location>
        <begin position="7"/>
        <end position="353"/>
    </location>
</feature>
<feature type="chain" id="PRO_5004769177" description="Porin domain-containing protein" evidence="11">
    <location>
        <begin position="21"/>
        <end position="382"/>
    </location>
</feature>
<dbReference type="InterPro" id="IPR023614">
    <property type="entry name" value="Porin_dom_sf"/>
</dbReference>
<evidence type="ECO:0000259" key="12">
    <source>
        <dbReference type="Pfam" id="PF13609"/>
    </source>
</evidence>
<dbReference type="InterPro" id="IPR033900">
    <property type="entry name" value="Gram_neg_porin_domain"/>
</dbReference>
<dbReference type="EMBL" id="AYSV01000001">
    <property type="protein sequence ID" value="ETD73138.1"/>
    <property type="molecule type" value="Genomic_DNA"/>
</dbReference>
<keyword evidence="7" id="KW-0406">Ion transport</keyword>
<evidence type="ECO:0000256" key="7">
    <source>
        <dbReference type="ARBA" id="ARBA00023065"/>
    </source>
</evidence>
<comment type="subcellular location">
    <subcellularLocation>
        <location evidence="1">Cell outer membrane</location>
        <topology evidence="1">Multi-pass membrane protein</topology>
    </subcellularLocation>
</comment>
<keyword evidence="9" id="KW-0472">Membrane</keyword>
<dbReference type="Pfam" id="PF13609">
    <property type="entry name" value="Porin_4"/>
    <property type="match status" value="1"/>
</dbReference>
<dbReference type="GO" id="GO:0006811">
    <property type="term" value="P:monoatomic ion transport"/>
    <property type="evidence" value="ECO:0007669"/>
    <property type="project" value="UniProtKB-KW"/>
</dbReference>
<dbReference type="GO" id="GO:0015288">
    <property type="term" value="F:porin activity"/>
    <property type="evidence" value="ECO:0007669"/>
    <property type="project" value="UniProtKB-KW"/>
</dbReference>
<dbReference type="RefSeq" id="WP_023948680.1">
    <property type="nucleotide sequence ID" value="NZ_AYSV01000001.1"/>
</dbReference>
<keyword evidence="3" id="KW-0813">Transport</keyword>
<evidence type="ECO:0000256" key="6">
    <source>
        <dbReference type="ARBA" id="ARBA00022729"/>
    </source>
</evidence>
<dbReference type="OrthoDB" id="8520696at2"/>
<evidence type="ECO:0000313" key="13">
    <source>
        <dbReference type="EMBL" id="ETD73138.1"/>
    </source>
</evidence>
<proteinExistence type="predicted"/>
<keyword evidence="10" id="KW-0998">Cell outer membrane</keyword>
<evidence type="ECO:0000256" key="5">
    <source>
        <dbReference type="ARBA" id="ARBA00022692"/>
    </source>
</evidence>
<dbReference type="CDD" id="cd00342">
    <property type="entry name" value="gram_neg_porins"/>
    <property type="match status" value="1"/>
</dbReference>
<dbReference type="AlphaFoldDB" id="V8GBM3"/>
<accession>V8GBM3</accession>
<evidence type="ECO:0000256" key="8">
    <source>
        <dbReference type="ARBA" id="ARBA00023114"/>
    </source>
</evidence>
<gene>
    <name evidence="13" type="ORF">V757_00060</name>
</gene>
<keyword evidence="8" id="KW-0626">Porin</keyword>
<dbReference type="Proteomes" id="UP000018766">
    <property type="component" value="Unassembled WGS sequence"/>
</dbReference>
<feature type="signal peptide" evidence="11">
    <location>
        <begin position="1"/>
        <end position="20"/>
    </location>
</feature>
<reference evidence="13 14" key="1">
    <citation type="submission" date="2013-11" db="EMBL/GenBank/DDBJ databases">
        <title>Genomic analysis of Pelistega sp. HM-7.</title>
        <authorList>
            <person name="Kumbhare S.V."/>
            <person name="Shetty S.A."/>
            <person name="Sharma O."/>
            <person name="Dhotre D.P."/>
        </authorList>
    </citation>
    <scope>NUCLEOTIDE SEQUENCE [LARGE SCALE GENOMIC DNA]</scope>
    <source>
        <strain evidence="13 14">HM-7</strain>
    </source>
</reference>
<name>V8GBM3_9BURK</name>
<evidence type="ECO:0000256" key="9">
    <source>
        <dbReference type="ARBA" id="ARBA00023136"/>
    </source>
</evidence>
<keyword evidence="4" id="KW-1134">Transmembrane beta strand</keyword>
<comment type="caution">
    <text evidence="13">The sequence shown here is derived from an EMBL/GenBank/DDBJ whole genome shotgun (WGS) entry which is preliminary data.</text>
</comment>
<evidence type="ECO:0000256" key="11">
    <source>
        <dbReference type="SAM" id="SignalP"/>
    </source>
</evidence>
<keyword evidence="6 11" id="KW-0732">Signal</keyword>
<organism evidence="13 14">
    <name type="scientific">Pelistega indica</name>
    <dbReference type="NCBI Taxonomy" id="1414851"/>
    <lineage>
        <taxon>Bacteria</taxon>
        <taxon>Pseudomonadati</taxon>
        <taxon>Pseudomonadota</taxon>
        <taxon>Betaproteobacteria</taxon>
        <taxon>Burkholderiales</taxon>
        <taxon>Alcaligenaceae</taxon>
        <taxon>Pelistega</taxon>
    </lineage>
</organism>
<keyword evidence="5" id="KW-0812">Transmembrane</keyword>
<dbReference type="Gene3D" id="2.40.160.10">
    <property type="entry name" value="Porin"/>
    <property type="match status" value="1"/>
</dbReference>
<dbReference type="GO" id="GO:0009279">
    <property type="term" value="C:cell outer membrane"/>
    <property type="evidence" value="ECO:0007669"/>
    <property type="project" value="UniProtKB-SubCell"/>
</dbReference>
<evidence type="ECO:0000313" key="14">
    <source>
        <dbReference type="Proteomes" id="UP000018766"/>
    </source>
</evidence>
<dbReference type="InterPro" id="IPR050298">
    <property type="entry name" value="Gram-neg_bact_OMP"/>
</dbReference>
<evidence type="ECO:0000256" key="1">
    <source>
        <dbReference type="ARBA" id="ARBA00004571"/>
    </source>
</evidence>
<keyword evidence="14" id="KW-1185">Reference proteome</keyword>
<evidence type="ECO:0000256" key="4">
    <source>
        <dbReference type="ARBA" id="ARBA00022452"/>
    </source>
</evidence>
<comment type="subunit">
    <text evidence="2">Homotrimer.</text>
</comment>
<sequence length="382" mass="41042">MKKLLLASTILASYAQMANAETSVNLYGIVDTAVSFNQIKTTSYGATGNQLASYKERSVGVDNGLAGGSYWGLRGSEEIGNGLHAIFTLEGHFNASNGAYDEAGRIFNRNAFVGFANEAWGQLTLGYQKNIADEFMPNADPFGTDFGQAGAGSVFGDSLSSSLEKSVKYLSAESNGFQFGAVFSYDHIKRTVNGVTTREGNKQLSLGLKYSRDALFLGAVYDTVKEVGGIKSKSWAIGGSYDFNVVKLYGAFGQQRNGMFGEILSLAATEEINGETIPTAWNRKGYRQSSWLAGLSAPISDNGTLLFSYQGISAKNTQIDSPIKASGHIFSFGYTHELSKRTSLYGVASYGKTTIKNYDGTAFTGKEKIKSTLVAIGLRHAF</sequence>
<dbReference type="SUPFAM" id="SSF56935">
    <property type="entry name" value="Porins"/>
    <property type="match status" value="1"/>
</dbReference>
<protein>
    <recommendedName>
        <fullName evidence="12">Porin domain-containing protein</fullName>
    </recommendedName>
</protein>